<protein>
    <submittedName>
        <fullName evidence="2">Uncharacterized protein</fullName>
    </submittedName>
</protein>
<evidence type="ECO:0000313" key="2">
    <source>
        <dbReference type="EMBL" id="MED6203171.1"/>
    </source>
</evidence>
<evidence type="ECO:0000256" key="1">
    <source>
        <dbReference type="SAM" id="MobiDB-lite"/>
    </source>
</evidence>
<proteinExistence type="predicted"/>
<dbReference type="SUPFAM" id="SSF57756">
    <property type="entry name" value="Retrovirus zinc finger-like domains"/>
    <property type="match status" value="1"/>
</dbReference>
<feature type="region of interest" description="Disordered" evidence="1">
    <location>
        <begin position="29"/>
        <end position="108"/>
    </location>
</feature>
<keyword evidence="3" id="KW-1185">Reference proteome</keyword>
<organism evidence="2 3">
    <name type="scientific">Stylosanthes scabra</name>
    <dbReference type="NCBI Taxonomy" id="79078"/>
    <lineage>
        <taxon>Eukaryota</taxon>
        <taxon>Viridiplantae</taxon>
        <taxon>Streptophyta</taxon>
        <taxon>Embryophyta</taxon>
        <taxon>Tracheophyta</taxon>
        <taxon>Spermatophyta</taxon>
        <taxon>Magnoliopsida</taxon>
        <taxon>eudicotyledons</taxon>
        <taxon>Gunneridae</taxon>
        <taxon>Pentapetalae</taxon>
        <taxon>rosids</taxon>
        <taxon>fabids</taxon>
        <taxon>Fabales</taxon>
        <taxon>Fabaceae</taxon>
        <taxon>Papilionoideae</taxon>
        <taxon>50 kb inversion clade</taxon>
        <taxon>dalbergioids sensu lato</taxon>
        <taxon>Dalbergieae</taxon>
        <taxon>Pterocarpus clade</taxon>
        <taxon>Stylosanthes</taxon>
    </lineage>
</organism>
<comment type="caution">
    <text evidence="2">The sequence shown here is derived from an EMBL/GenBank/DDBJ whole genome shotgun (WGS) entry which is preliminary data.</text>
</comment>
<name>A0ABU6Y0T3_9FABA</name>
<gene>
    <name evidence="2" type="ORF">PIB30_112912</name>
</gene>
<dbReference type="Proteomes" id="UP001341840">
    <property type="component" value="Unassembled WGS sequence"/>
</dbReference>
<dbReference type="InterPro" id="IPR036875">
    <property type="entry name" value="Znf_CCHC_sf"/>
</dbReference>
<evidence type="ECO:0000313" key="3">
    <source>
        <dbReference type="Proteomes" id="UP001341840"/>
    </source>
</evidence>
<reference evidence="2 3" key="1">
    <citation type="journal article" date="2023" name="Plants (Basel)">
        <title>Bridging the Gap: Combining Genomics and Transcriptomics Approaches to Understand Stylosanthes scabra, an Orphan Legume from the Brazilian Caatinga.</title>
        <authorList>
            <person name="Ferreira-Neto J.R.C."/>
            <person name="da Silva M.D."/>
            <person name="Binneck E."/>
            <person name="de Melo N.F."/>
            <person name="da Silva R.H."/>
            <person name="de Melo A.L.T.M."/>
            <person name="Pandolfi V."/>
            <person name="Bustamante F.O."/>
            <person name="Brasileiro-Vidal A.C."/>
            <person name="Benko-Iseppon A.M."/>
        </authorList>
    </citation>
    <scope>NUCLEOTIDE SEQUENCE [LARGE SCALE GENOMIC DNA]</scope>
    <source>
        <tissue evidence="2">Leaves</tissue>
    </source>
</reference>
<sequence>MSEVACVTTERFHEARDLMLELYSSYKAEDEENMVDKPGIRGSNNPKGQRGRKKPQRCSICKKSGHNKTSCSKRKEMPSSARGSGKSCALQEDANYDGVSSEDLENDG</sequence>
<dbReference type="EMBL" id="JASCZI010219981">
    <property type="protein sequence ID" value="MED6203171.1"/>
    <property type="molecule type" value="Genomic_DNA"/>
</dbReference>
<accession>A0ABU6Y0T3</accession>